<evidence type="ECO:0000313" key="1">
    <source>
        <dbReference type="EMBL" id="CAG5105638.1"/>
    </source>
</evidence>
<protein>
    <submittedName>
        <fullName evidence="1">Oidioi.mRNA.OKI2018_I69.chr1.g2312.t1.cds</fullName>
    </submittedName>
</protein>
<reference evidence="1 2" key="1">
    <citation type="submission" date="2021-04" db="EMBL/GenBank/DDBJ databases">
        <authorList>
            <person name="Bliznina A."/>
        </authorList>
    </citation>
    <scope>NUCLEOTIDE SEQUENCE [LARGE SCALE GENOMIC DNA]</scope>
</reference>
<organism evidence="1 2">
    <name type="scientific">Oikopleura dioica</name>
    <name type="common">Tunicate</name>
    <dbReference type="NCBI Taxonomy" id="34765"/>
    <lineage>
        <taxon>Eukaryota</taxon>
        <taxon>Metazoa</taxon>
        <taxon>Chordata</taxon>
        <taxon>Tunicata</taxon>
        <taxon>Appendicularia</taxon>
        <taxon>Copelata</taxon>
        <taxon>Oikopleuridae</taxon>
        <taxon>Oikopleura</taxon>
    </lineage>
</organism>
<name>A0ABN7SU93_OIKDI</name>
<proteinExistence type="predicted"/>
<gene>
    <name evidence="1" type="ORF">OKIOD_LOCUS11077</name>
</gene>
<keyword evidence="2" id="KW-1185">Reference proteome</keyword>
<sequence>MKNASHLLCTADNHERLIQSKRVFIKMLEKEEFKLIVRKLSINEGINEVTETEAKLAARIKREKLELLALIKNSNLKDDEVKKMRKKLLAEMKIYF</sequence>
<accession>A0ABN7SU93</accession>
<dbReference type="Proteomes" id="UP001158576">
    <property type="component" value="Chromosome 1"/>
</dbReference>
<evidence type="ECO:0000313" key="2">
    <source>
        <dbReference type="Proteomes" id="UP001158576"/>
    </source>
</evidence>
<dbReference type="EMBL" id="OU015566">
    <property type="protein sequence ID" value="CAG5105638.1"/>
    <property type="molecule type" value="Genomic_DNA"/>
</dbReference>